<accession>A0A7W8DKL5</accession>
<dbReference type="EMBL" id="JACHIG010000006">
    <property type="protein sequence ID" value="MBB5033348.1"/>
    <property type="molecule type" value="Genomic_DNA"/>
</dbReference>
<gene>
    <name evidence="2" type="ORF">HNQ65_002936</name>
</gene>
<dbReference type="AlphaFoldDB" id="A0A7W8DKL5"/>
<proteinExistence type="predicted"/>
<organism evidence="2 3">
    <name type="scientific">Prosthecobacter vanneervenii</name>
    <dbReference type="NCBI Taxonomy" id="48466"/>
    <lineage>
        <taxon>Bacteria</taxon>
        <taxon>Pseudomonadati</taxon>
        <taxon>Verrucomicrobiota</taxon>
        <taxon>Verrucomicrobiia</taxon>
        <taxon>Verrucomicrobiales</taxon>
        <taxon>Verrucomicrobiaceae</taxon>
        <taxon>Prosthecobacter</taxon>
    </lineage>
</organism>
<sequence>MPAIRRMGVATARPSTSVRQAPRRRNAPMVGRFGRGAVEQACALDAKHTQPTTGVPRTRAKCPSPYRPVFSCSWYEPGHNANHHPPGIPSASHEEIMTCPTPMDTHASMHASSWYMMLSYKIPHTTPLWQPAKSLARQCHPVRPAPSAGSVFHGSSPWHPSTITSGKVSKFPPLGMETWKLFQTMHRVAPQRTQRQPPVRRMGVATAR</sequence>
<protein>
    <submittedName>
        <fullName evidence="2">Uncharacterized protein</fullName>
    </submittedName>
</protein>
<feature type="compositionally biased region" description="Low complexity" evidence="1">
    <location>
        <begin position="189"/>
        <end position="201"/>
    </location>
</feature>
<feature type="region of interest" description="Disordered" evidence="1">
    <location>
        <begin position="189"/>
        <end position="208"/>
    </location>
</feature>
<evidence type="ECO:0000256" key="1">
    <source>
        <dbReference type="SAM" id="MobiDB-lite"/>
    </source>
</evidence>
<reference evidence="2 3" key="1">
    <citation type="submission" date="2020-08" db="EMBL/GenBank/DDBJ databases">
        <title>Genomic Encyclopedia of Type Strains, Phase IV (KMG-IV): sequencing the most valuable type-strain genomes for metagenomic binning, comparative biology and taxonomic classification.</title>
        <authorList>
            <person name="Goeker M."/>
        </authorList>
    </citation>
    <scope>NUCLEOTIDE SEQUENCE [LARGE SCALE GENOMIC DNA]</scope>
    <source>
        <strain evidence="2 3">DSM 12252</strain>
    </source>
</reference>
<dbReference type="Proteomes" id="UP000590740">
    <property type="component" value="Unassembled WGS sequence"/>
</dbReference>
<comment type="caution">
    <text evidence="2">The sequence shown here is derived from an EMBL/GenBank/DDBJ whole genome shotgun (WGS) entry which is preliminary data.</text>
</comment>
<name>A0A7W8DKL5_9BACT</name>
<evidence type="ECO:0000313" key="3">
    <source>
        <dbReference type="Proteomes" id="UP000590740"/>
    </source>
</evidence>
<evidence type="ECO:0000313" key="2">
    <source>
        <dbReference type="EMBL" id="MBB5033348.1"/>
    </source>
</evidence>
<keyword evidence="3" id="KW-1185">Reference proteome</keyword>
<feature type="region of interest" description="Disordered" evidence="1">
    <location>
        <begin position="1"/>
        <end position="24"/>
    </location>
</feature>